<dbReference type="STRING" id="989370.AOQ71_31900"/>
<comment type="caution">
    <text evidence="1">The sequence shown here is derived from an EMBL/GenBank/DDBJ whole genome shotgun (WGS) entry which is preliminary data.</text>
</comment>
<dbReference type="EMBL" id="LJYG01000108">
    <property type="protein sequence ID" value="KRQ03329.1"/>
    <property type="molecule type" value="Genomic_DNA"/>
</dbReference>
<organism evidence="1 2">
    <name type="scientific">Bradyrhizobium manausense</name>
    <dbReference type="NCBI Taxonomy" id="989370"/>
    <lineage>
        <taxon>Bacteria</taxon>
        <taxon>Pseudomonadati</taxon>
        <taxon>Pseudomonadota</taxon>
        <taxon>Alphaproteobacteria</taxon>
        <taxon>Hyphomicrobiales</taxon>
        <taxon>Nitrobacteraceae</taxon>
        <taxon>Bradyrhizobium</taxon>
    </lineage>
</organism>
<proteinExistence type="predicted"/>
<dbReference type="Proteomes" id="UP000051936">
    <property type="component" value="Unassembled WGS sequence"/>
</dbReference>
<accession>A0A0R3D0X2</accession>
<evidence type="ECO:0000313" key="1">
    <source>
        <dbReference type="EMBL" id="KRQ03329.1"/>
    </source>
</evidence>
<protein>
    <submittedName>
        <fullName evidence="1">Uncharacterized protein</fullName>
    </submittedName>
</protein>
<reference evidence="1 2" key="1">
    <citation type="submission" date="2015-09" db="EMBL/GenBank/DDBJ databases">
        <title>Draft Genome Sequence of Bradyrhizobium manausense Strain BR 3351T, a Novel Symbiotic Nitrogen-Fixing Alphaproteobacterium Isolated from Brazilian Amazon Rain Forest.</title>
        <authorList>
            <person name="De Araujo J.L."/>
            <person name="Zilli J.E."/>
        </authorList>
    </citation>
    <scope>NUCLEOTIDE SEQUENCE [LARGE SCALE GENOMIC DNA]</scope>
    <source>
        <strain evidence="1 2">BR3351</strain>
    </source>
</reference>
<evidence type="ECO:0000313" key="2">
    <source>
        <dbReference type="Proteomes" id="UP000051936"/>
    </source>
</evidence>
<keyword evidence="2" id="KW-1185">Reference proteome</keyword>
<dbReference type="AlphaFoldDB" id="A0A0R3D0X2"/>
<gene>
    <name evidence="1" type="ORF">AOQ71_31900</name>
</gene>
<name>A0A0R3D0X2_9BRAD</name>
<sequence>MSASDQADESRPSVLIDNSGQPIKLSGLQLNGVSAEAARNGDTVKVWTRLCLTSDDRLFHRVADGLNGHIEHVARRAGKAVNLKHAHTVLLVIHPDNTGDLWVDTAAVALRIMPKRDLVAGGIVFESDIADVTEMAFPLVPIGKEDRAVCIFREGWRFGLFFDFNPAGDFSVQDMQRDLGTMHRRLRYRDLYDALADTAIFSRLFDTGWFPFVEIIGPEFRLFADCSEAGFDLKDEEAQLISKFDSERLEHMFKRWMAKPHFAGKEPLLRSALRAFLAGEAVPVIKIVLTEIEGILADAYRAVHGKGAKVQILLDFAIASAEQKAGQPDTLLFPAAFAHYLKSQTFANFDPEAGVGKATSRHAVGHGAAVAESYTLVRALQALLTLDQLAFYT</sequence>